<name>A0A556SZD3_9GAMM</name>
<feature type="transmembrane region" description="Helical" evidence="1">
    <location>
        <begin position="116"/>
        <end position="140"/>
    </location>
</feature>
<dbReference type="Pfam" id="PF01066">
    <property type="entry name" value="CDP-OH_P_transf"/>
    <property type="match status" value="1"/>
</dbReference>
<dbReference type="GO" id="GO:0008654">
    <property type="term" value="P:phospholipid biosynthetic process"/>
    <property type="evidence" value="ECO:0007669"/>
    <property type="project" value="InterPro"/>
</dbReference>
<protein>
    <submittedName>
        <fullName evidence="2">CDP-alcohol phosphatidyltransferase family protein</fullName>
    </submittedName>
</protein>
<proteinExistence type="predicted"/>
<keyword evidence="1" id="KW-0472">Membrane</keyword>
<dbReference type="AlphaFoldDB" id="A0A556SZD3"/>
<sequence>MISIYQLKPKFQSLLRPYVNRLYNANITANQVTVSACLGSIFVSFIVGLLSSYQWIFCVIPIWMLIRMALNAIDGMLAREFNQKTHLGAYLNEIGDVISDSALLLVFTQLDNVSNYLVILVILLSFLTEYTGVLGLMVGASRRYDGPMGKSDRAFVFGIISLGIGVYQLPLDWIDPLLWIVNFLLIYTVLNRIRKGLQETQK</sequence>
<gene>
    <name evidence="2" type="ORF">FPQ15_01060</name>
</gene>
<feature type="transmembrane region" description="Helical" evidence="1">
    <location>
        <begin position="176"/>
        <end position="193"/>
    </location>
</feature>
<keyword evidence="1" id="KW-1133">Transmembrane helix</keyword>
<evidence type="ECO:0000313" key="2">
    <source>
        <dbReference type="EMBL" id="TSK06456.1"/>
    </source>
</evidence>
<dbReference type="EMBL" id="VMHM01000001">
    <property type="protein sequence ID" value="TSK06456.1"/>
    <property type="molecule type" value="Genomic_DNA"/>
</dbReference>
<keyword evidence="1" id="KW-0812">Transmembrane</keyword>
<dbReference type="InterPro" id="IPR000462">
    <property type="entry name" value="CDP-OH_P_trans"/>
</dbReference>
<dbReference type="Gene3D" id="1.20.120.1760">
    <property type="match status" value="1"/>
</dbReference>
<dbReference type="GO" id="GO:0016020">
    <property type="term" value="C:membrane"/>
    <property type="evidence" value="ECO:0007669"/>
    <property type="project" value="InterPro"/>
</dbReference>
<dbReference type="GO" id="GO:0016780">
    <property type="term" value="F:phosphotransferase activity, for other substituted phosphate groups"/>
    <property type="evidence" value="ECO:0007669"/>
    <property type="project" value="InterPro"/>
</dbReference>
<dbReference type="RefSeq" id="WP_144091221.1">
    <property type="nucleotide sequence ID" value="NZ_VMHM01000001.1"/>
</dbReference>
<dbReference type="InterPro" id="IPR043130">
    <property type="entry name" value="CDP-OH_PTrfase_TM_dom"/>
</dbReference>
<keyword evidence="2" id="KW-0808">Transferase</keyword>
<evidence type="ECO:0000256" key="1">
    <source>
        <dbReference type="SAM" id="Phobius"/>
    </source>
</evidence>
<accession>A0A556SZD3</accession>
<feature type="transmembrane region" description="Helical" evidence="1">
    <location>
        <begin position="152"/>
        <end position="170"/>
    </location>
</feature>
<evidence type="ECO:0000313" key="3">
    <source>
        <dbReference type="Proteomes" id="UP000319483"/>
    </source>
</evidence>
<comment type="caution">
    <text evidence="2">The sequence shown here is derived from an EMBL/GenBank/DDBJ whole genome shotgun (WGS) entry which is preliminary data.</text>
</comment>
<organism evidence="2 3">
    <name type="scientific">Gilliamella apicola</name>
    <dbReference type="NCBI Taxonomy" id="1196095"/>
    <lineage>
        <taxon>Bacteria</taxon>
        <taxon>Pseudomonadati</taxon>
        <taxon>Pseudomonadota</taxon>
        <taxon>Gammaproteobacteria</taxon>
        <taxon>Orbales</taxon>
        <taxon>Orbaceae</taxon>
        <taxon>Gilliamella</taxon>
    </lineage>
</organism>
<dbReference type="Proteomes" id="UP000319483">
    <property type="component" value="Unassembled WGS sequence"/>
</dbReference>
<reference evidence="2 3" key="1">
    <citation type="submission" date="2019-07" db="EMBL/GenBank/DDBJ databases">
        <title>Gilliamella genomes.</title>
        <authorList>
            <person name="Zheng H."/>
        </authorList>
    </citation>
    <scope>NUCLEOTIDE SEQUENCE [LARGE SCALE GENOMIC DNA]</scope>
    <source>
        <strain evidence="2 3">W8127</strain>
    </source>
</reference>